<reference evidence="5" key="1">
    <citation type="journal article" date="2023" name="Mol. Phylogenet. Evol.">
        <title>Genome-scale phylogeny and comparative genomics of the fungal order Sordariales.</title>
        <authorList>
            <person name="Hensen N."/>
            <person name="Bonometti L."/>
            <person name="Westerberg I."/>
            <person name="Brannstrom I.O."/>
            <person name="Guillou S."/>
            <person name="Cros-Aarteil S."/>
            <person name="Calhoun S."/>
            <person name="Haridas S."/>
            <person name="Kuo A."/>
            <person name="Mondo S."/>
            <person name="Pangilinan J."/>
            <person name="Riley R."/>
            <person name="LaButti K."/>
            <person name="Andreopoulos B."/>
            <person name="Lipzen A."/>
            <person name="Chen C."/>
            <person name="Yan M."/>
            <person name="Daum C."/>
            <person name="Ng V."/>
            <person name="Clum A."/>
            <person name="Steindorff A."/>
            <person name="Ohm R.A."/>
            <person name="Martin F."/>
            <person name="Silar P."/>
            <person name="Natvig D.O."/>
            <person name="Lalanne C."/>
            <person name="Gautier V."/>
            <person name="Ament-Velasquez S.L."/>
            <person name="Kruys A."/>
            <person name="Hutchinson M.I."/>
            <person name="Powell A.J."/>
            <person name="Barry K."/>
            <person name="Miller A.N."/>
            <person name="Grigoriev I.V."/>
            <person name="Debuchy R."/>
            <person name="Gladieux P."/>
            <person name="Hiltunen Thoren M."/>
            <person name="Johannesson H."/>
        </authorList>
    </citation>
    <scope>NUCLEOTIDE SEQUENCE [LARGE SCALE GENOMIC DNA]</scope>
    <source>
        <strain evidence="5">CBS 340.73</strain>
    </source>
</reference>
<dbReference type="PANTHER" id="PTHR47785">
    <property type="entry name" value="ZN(II)2CYS6 TRANSCRIPTION FACTOR (EUROFUNG)-RELATED-RELATED"/>
    <property type="match status" value="1"/>
</dbReference>
<feature type="domain" description="Zn(2)-C6 fungal-type" evidence="3">
    <location>
        <begin position="11"/>
        <end position="41"/>
    </location>
</feature>
<dbReference type="SMART" id="SM00066">
    <property type="entry name" value="GAL4"/>
    <property type="match status" value="1"/>
</dbReference>
<dbReference type="PROSITE" id="PS50048">
    <property type="entry name" value="ZN2_CY6_FUNGAL_2"/>
    <property type="match status" value="1"/>
</dbReference>
<dbReference type="SUPFAM" id="SSF57701">
    <property type="entry name" value="Zn2/Cys6 DNA-binding domain"/>
    <property type="match status" value="1"/>
</dbReference>
<evidence type="ECO:0000256" key="1">
    <source>
        <dbReference type="ARBA" id="ARBA00022723"/>
    </source>
</evidence>
<dbReference type="Gene3D" id="4.10.240.10">
    <property type="entry name" value="Zn(2)-C6 fungal-type DNA-binding domain"/>
    <property type="match status" value="1"/>
</dbReference>
<dbReference type="AlphaFoldDB" id="A0AAN6S1I8"/>
<comment type="caution">
    <text evidence="4">The sequence shown here is derived from an EMBL/GenBank/DDBJ whole genome shotgun (WGS) entry which is preliminary data.</text>
</comment>
<proteinExistence type="predicted"/>
<keyword evidence="1" id="KW-0479">Metal-binding</keyword>
<dbReference type="CDD" id="cd12148">
    <property type="entry name" value="fungal_TF_MHR"/>
    <property type="match status" value="1"/>
</dbReference>
<name>A0AAN6S1I8_9PEZI</name>
<gene>
    <name evidence="4" type="ORF">QBC46DRAFT_395220</name>
</gene>
<accession>A0AAN6S1I8</accession>
<dbReference type="Pfam" id="PF00172">
    <property type="entry name" value="Zn_clus"/>
    <property type="match status" value="1"/>
</dbReference>
<evidence type="ECO:0000259" key="3">
    <source>
        <dbReference type="PROSITE" id="PS50048"/>
    </source>
</evidence>
<dbReference type="PROSITE" id="PS00463">
    <property type="entry name" value="ZN2_CY6_FUNGAL_1"/>
    <property type="match status" value="1"/>
</dbReference>
<dbReference type="GO" id="GO:0003677">
    <property type="term" value="F:DNA binding"/>
    <property type="evidence" value="ECO:0007669"/>
    <property type="project" value="InterPro"/>
</dbReference>
<keyword evidence="2" id="KW-0539">Nucleus</keyword>
<dbReference type="Proteomes" id="UP001303473">
    <property type="component" value="Unassembled WGS sequence"/>
</dbReference>
<dbReference type="InterPro" id="IPR036864">
    <property type="entry name" value="Zn2-C6_fun-type_DNA-bd_sf"/>
</dbReference>
<dbReference type="GO" id="GO:0006351">
    <property type="term" value="P:DNA-templated transcription"/>
    <property type="evidence" value="ECO:0007669"/>
    <property type="project" value="InterPro"/>
</dbReference>
<evidence type="ECO:0000313" key="5">
    <source>
        <dbReference type="Proteomes" id="UP001303473"/>
    </source>
</evidence>
<evidence type="ECO:0000313" key="4">
    <source>
        <dbReference type="EMBL" id="KAK3936381.1"/>
    </source>
</evidence>
<keyword evidence="5" id="KW-1185">Reference proteome</keyword>
<dbReference type="InterPro" id="IPR001138">
    <property type="entry name" value="Zn2Cys6_DnaBD"/>
</dbReference>
<dbReference type="GO" id="GO:0000981">
    <property type="term" value="F:DNA-binding transcription factor activity, RNA polymerase II-specific"/>
    <property type="evidence" value="ECO:0007669"/>
    <property type="project" value="InterPro"/>
</dbReference>
<dbReference type="InterPro" id="IPR007219">
    <property type="entry name" value="XnlR_reg_dom"/>
</dbReference>
<sequence>MNFTRKRALLACEFCRHRKKRCDGARPKCSTCIESNADCVYKELPQDRLEPSTNVSDRLTRIEALLEEQSQRLREISQGTSSPSFLPNPFSVPGPNLSPHEALAASPASVSYRSREPSYAHLDQAQFLIPTDHATSANSLLCYPRVRSMVGEYPNDYFYNLEASLPLPSHLELLETTNWPALDLSLLQSLAHDYFLLIHPHFPLFFAQLFEEWQTRLFEKGPEETAETAICLCVYALGCLVPPQEPLISPELQTERENLGLHFFQPALRIILREEVWGFQPSLATCQALLLGSSYLAHLGRPLHSWKLAYDASLKFIHILDRRRRAGPFTDHDDNYLRVFWSCFMIECDRAAELDVPRSGIEPMADKMALPRSMYIDENDDILYFVAETAIRRLLNRIHSSLYSCENTDLCALTTESGVAANMPSLNKLLALSAELNRQLEEWYNSIPIRIRPPIGAEPVASDRGRVLRLRYYVAKHIIHRPFILYLALQQQHQQQASPVASTSAATPTLESPFPLPRIVLERCETCISSCRTYLYNVVEMLDKRTPYLWDFSQGALACLLVLMTADMCPELRHAIHDDSALIHAMVLPKLRKWAVEGSSFEAVVKILDMASTTRGMYVI</sequence>
<dbReference type="EMBL" id="MU853885">
    <property type="protein sequence ID" value="KAK3936381.1"/>
    <property type="molecule type" value="Genomic_DNA"/>
</dbReference>
<protein>
    <recommendedName>
        <fullName evidence="3">Zn(2)-C6 fungal-type domain-containing protein</fullName>
    </recommendedName>
</protein>
<dbReference type="CDD" id="cd00067">
    <property type="entry name" value="GAL4"/>
    <property type="match status" value="1"/>
</dbReference>
<organism evidence="4 5">
    <name type="scientific">Diplogelasinospora grovesii</name>
    <dbReference type="NCBI Taxonomy" id="303347"/>
    <lineage>
        <taxon>Eukaryota</taxon>
        <taxon>Fungi</taxon>
        <taxon>Dikarya</taxon>
        <taxon>Ascomycota</taxon>
        <taxon>Pezizomycotina</taxon>
        <taxon>Sordariomycetes</taxon>
        <taxon>Sordariomycetidae</taxon>
        <taxon>Sordariales</taxon>
        <taxon>Diplogelasinosporaceae</taxon>
        <taxon>Diplogelasinospora</taxon>
    </lineage>
</organism>
<dbReference type="GO" id="GO:0008270">
    <property type="term" value="F:zinc ion binding"/>
    <property type="evidence" value="ECO:0007669"/>
    <property type="project" value="InterPro"/>
</dbReference>
<evidence type="ECO:0000256" key="2">
    <source>
        <dbReference type="ARBA" id="ARBA00023242"/>
    </source>
</evidence>
<dbReference type="Pfam" id="PF04082">
    <property type="entry name" value="Fungal_trans"/>
    <property type="match status" value="1"/>
</dbReference>
<dbReference type="InterPro" id="IPR053181">
    <property type="entry name" value="EcdB-like_regulator"/>
</dbReference>